<feature type="compositionally biased region" description="Polar residues" evidence="1">
    <location>
        <begin position="1"/>
        <end position="15"/>
    </location>
</feature>
<feature type="region of interest" description="Disordered" evidence="1">
    <location>
        <begin position="1"/>
        <end position="24"/>
    </location>
</feature>
<accession>A0A0A8ZZV9</accession>
<name>A0A0A8ZZV9_ARUDO</name>
<reference evidence="2" key="2">
    <citation type="journal article" date="2015" name="Data Brief">
        <title>Shoot transcriptome of the giant reed, Arundo donax.</title>
        <authorList>
            <person name="Barrero R.A."/>
            <person name="Guerrero F.D."/>
            <person name="Moolhuijzen P."/>
            <person name="Goolsby J.A."/>
            <person name="Tidwell J."/>
            <person name="Bellgard S.E."/>
            <person name="Bellgard M.I."/>
        </authorList>
    </citation>
    <scope>NUCLEOTIDE SEQUENCE</scope>
    <source>
        <tissue evidence="2">Shoot tissue taken approximately 20 cm above the soil surface</tissue>
    </source>
</reference>
<sequence>MLSICPLSSDNASSRHLSRPSREQ</sequence>
<protein>
    <submittedName>
        <fullName evidence="2">Uncharacterized protein</fullName>
    </submittedName>
</protein>
<organism evidence="2">
    <name type="scientific">Arundo donax</name>
    <name type="common">Giant reed</name>
    <name type="synonym">Donax arundinaceus</name>
    <dbReference type="NCBI Taxonomy" id="35708"/>
    <lineage>
        <taxon>Eukaryota</taxon>
        <taxon>Viridiplantae</taxon>
        <taxon>Streptophyta</taxon>
        <taxon>Embryophyta</taxon>
        <taxon>Tracheophyta</taxon>
        <taxon>Spermatophyta</taxon>
        <taxon>Magnoliopsida</taxon>
        <taxon>Liliopsida</taxon>
        <taxon>Poales</taxon>
        <taxon>Poaceae</taxon>
        <taxon>PACMAD clade</taxon>
        <taxon>Arundinoideae</taxon>
        <taxon>Arundineae</taxon>
        <taxon>Arundo</taxon>
    </lineage>
</organism>
<proteinExistence type="predicted"/>
<dbReference type="EMBL" id="GBRH01255610">
    <property type="protein sequence ID" value="JAD42285.1"/>
    <property type="molecule type" value="Transcribed_RNA"/>
</dbReference>
<reference evidence="2" key="1">
    <citation type="submission" date="2014-09" db="EMBL/GenBank/DDBJ databases">
        <authorList>
            <person name="Magalhaes I.L.F."/>
            <person name="Oliveira U."/>
            <person name="Santos F.R."/>
            <person name="Vidigal T.H.D.A."/>
            <person name="Brescovit A.D."/>
            <person name="Santos A.J."/>
        </authorList>
    </citation>
    <scope>NUCLEOTIDE SEQUENCE</scope>
    <source>
        <tissue evidence="2">Shoot tissue taken approximately 20 cm above the soil surface</tissue>
    </source>
</reference>
<evidence type="ECO:0000256" key="1">
    <source>
        <dbReference type="SAM" id="MobiDB-lite"/>
    </source>
</evidence>
<evidence type="ECO:0000313" key="2">
    <source>
        <dbReference type="EMBL" id="JAD42285.1"/>
    </source>
</evidence>
<dbReference type="AlphaFoldDB" id="A0A0A8ZZV9"/>